<evidence type="ECO:0000313" key="1">
    <source>
        <dbReference type="EMBL" id="CAL1697174.1"/>
    </source>
</evidence>
<dbReference type="EMBL" id="OZ037944">
    <property type="protein sequence ID" value="CAL1697174.1"/>
    <property type="molecule type" value="Genomic_DNA"/>
</dbReference>
<keyword evidence="2" id="KW-1185">Reference proteome</keyword>
<proteinExistence type="predicted"/>
<gene>
    <name evidence="1" type="ORF">GFSPODELE1_LOCUS1519</name>
</gene>
<sequence length="154" mass="17476">MVKTDDIGLCWVKTLEIMSHANPQCARMLQGLMMLQFLSPGGARYHTGKVEDQDESRGNVYRPQTFHIGCQSPTLRPERATMGPPDRAVRWGNSMEHQSGIQKGLPRRICCRSSYRKCIQLPPQLLSAGGRNLRSQEKEECERVPALQENIRAR</sequence>
<dbReference type="Proteomes" id="UP001497453">
    <property type="component" value="Chromosome 1"/>
</dbReference>
<reference evidence="2" key="1">
    <citation type="submission" date="2024-04" db="EMBL/GenBank/DDBJ databases">
        <authorList>
            <person name="Shaw F."/>
            <person name="Minotto A."/>
        </authorList>
    </citation>
    <scope>NUCLEOTIDE SEQUENCE [LARGE SCALE GENOMIC DNA]</scope>
</reference>
<protein>
    <submittedName>
        <fullName evidence="1">Uncharacterized protein</fullName>
    </submittedName>
</protein>
<evidence type="ECO:0000313" key="2">
    <source>
        <dbReference type="Proteomes" id="UP001497453"/>
    </source>
</evidence>
<organism evidence="1 2">
    <name type="scientific">Somion occarium</name>
    <dbReference type="NCBI Taxonomy" id="3059160"/>
    <lineage>
        <taxon>Eukaryota</taxon>
        <taxon>Fungi</taxon>
        <taxon>Dikarya</taxon>
        <taxon>Basidiomycota</taxon>
        <taxon>Agaricomycotina</taxon>
        <taxon>Agaricomycetes</taxon>
        <taxon>Polyporales</taxon>
        <taxon>Cerrenaceae</taxon>
        <taxon>Somion</taxon>
    </lineage>
</organism>
<accession>A0ABP1CQX0</accession>
<name>A0ABP1CQX0_9APHY</name>